<dbReference type="InterPro" id="IPR050173">
    <property type="entry name" value="ABC_transporter_C-like"/>
</dbReference>
<dbReference type="PANTHER" id="PTHR24223:SF399">
    <property type="entry name" value="ABC TRANSPORTER ATNG"/>
    <property type="match status" value="1"/>
</dbReference>
<evidence type="ECO:0000256" key="7">
    <source>
        <dbReference type="ARBA" id="ARBA00022840"/>
    </source>
</evidence>
<feature type="transmembrane region" description="Helical" evidence="11">
    <location>
        <begin position="305"/>
        <end position="327"/>
    </location>
</feature>
<feature type="transmembrane region" description="Helical" evidence="11">
    <location>
        <begin position="968"/>
        <end position="991"/>
    </location>
</feature>
<evidence type="ECO:0000256" key="10">
    <source>
        <dbReference type="ARBA" id="ARBA00023180"/>
    </source>
</evidence>
<feature type="transmembrane region" description="Helical" evidence="11">
    <location>
        <begin position="856"/>
        <end position="877"/>
    </location>
</feature>
<evidence type="ECO:0000256" key="5">
    <source>
        <dbReference type="ARBA" id="ARBA00022692"/>
    </source>
</evidence>
<dbReference type="SUPFAM" id="SSF90123">
    <property type="entry name" value="ABC transporter transmembrane region"/>
    <property type="match status" value="2"/>
</dbReference>
<dbReference type="GO" id="GO:0005886">
    <property type="term" value="C:plasma membrane"/>
    <property type="evidence" value="ECO:0007669"/>
    <property type="project" value="UniProtKB-SubCell"/>
</dbReference>
<feature type="domain" description="ABC transporter" evidence="12">
    <location>
        <begin position="1170"/>
        <end position="1403"/>
    </location>
</feature>
<dbReference type="PANTHER" id="PTHR24223">
    <property type="entry name" value="ATP-BINDING CASSETTE SUB-FAMILY C"/>
    <property type="match status" value="1"/>
</dbReference>
<feature type="transmembrane region" description="Helical" evidence="11">
    <location>
        <begin position="157"/>
        <end position="179"/>
    </location>
</feature>
<dbReference type="InterPro" id="IPR027417">
    <property type="entry name" value="P-loop_NTPase"/>
</dbReference>
<comment type="subcellular location">
    <subcellularLocation>
        <location evidence="1">Cell membrane</location>
        <topology evidence="1">Multi-pass membrane protein</topology>
    </subcellularLocation>
</comment>
<dbReference type="InterPro" id="IPR044726">
    <property type="entry name" value="ABCC_6TM_D2"/>
</dbReference>
<dbReference type="InterPro" id="IPR003439">
    <property type="entry name" value="ABC_transporter-like_ATP-bd"/>
</dbReference>
<feature type="transmembrane region" description="Helical" evidence="11">
    <location>
        <begin position="522"/>
        <end position="547"/>
    </location>
</feature>
<evidence type="ECO:0000259" key="12">
    <source>
        <dbReference type="PROSITE" id="PS50893"/>
    </source>
</evidence>
<comment type="similarity">
    <text evidence="2">Belongs to the ABC transporter superfamily. ABCC family. Conjugate transporter (TC 3.A.1.208) subfamily.</text>
</comment>
<feature type="domain" description="ABC transmembrane type-1" evidence="13">
    <location>
        <begin position="858"/>
        <end position="1100"/>
    </location>
</feature>
<dbReference type="Pfam" id="PF24357">
    <property type="entry name" value="TMD0_ABC"/>
    <property type="match status" value="1"/>
</dbReference>
<evidence type="ECO:0000256" key="3">
    <source>
        <dbReference type="ARBA" id="ARBA00022448"/>
    </source>
</evidence>
<keyword evidence="4" id="KW-1003">Cell membrane</keyword>
<keyword evidence="15" id="KW-1185">Reference proteome</keyword>
<dbReference type="GO" id="GO:0140359">
    <property type="term" value="F:ABC-type transporter activity"/>
    <property type="evidence" value="ECO:0007669"/>
    <property type="project" value="InterPro"/>
</dbReference>
<dbReference type="EMBL" id="ML978326">
    <property type="protein sequence ID" value="KAF2023756.1"/>
    <property type="molecule type" value="Genomic_DNA"/>
</dbReference>
<accession>A0A9P4GXF8</accession>
<evidence type="ECO:0000256" key="11">
    <source>
        <dbReference type="SAM" id="Phobius"/>
    </source>
</evidence>
<keyword evidence="8 11" id="KW-1133">Transmembrane helix</keyword>
<evidence type="ECO:0000256" key="4">
    <source>
        <dbReference type="ARBA" id="ARBA00022475"/>
    </source>
</evidence>
<dbReference type="OrthoDB" id="6500128at2759"/>
<feature type="transmembrane region" description="Helical" evidence="11">
    <location>
        <begin position="101"/>
        <end position="120"/>
    </location>
</feature>
<feature type="transmembrane region" description="Helical" evidence="11">
    <location>
        <begin position="473"/>
        <end position="502"/>
    </location>
</feature>
<dbReference type="PROSITE" id="PS00211">
    <property type="entry name" value="ABC_TRANSPORTER_1"/>
    <property type="match status" value="1"/>
</dbReference>
<feature type="transmembrane region" description="Helical" evidence="11">
    <location>
        <begin position="1107"/>
        <end position="1125"/>
    </location>
</feature>
<feature type="transmembrane region" description="Helical" evidence="11">
    <location>
        <begin position="33"/>
        <end position="52"/>
    </location>
</feature>
<dbReference type="InterPro" id="IPR017871">
    <property type="entry name" value="ABC_transporter-like_CS"/>
</dbReference>
<evidence type="ECO:0000256" key="1">
    <source>
        <dbReference type="ARBA" id="ARBA00004651"/>
    </source>
</evidence>
<gene>
    <name evidence="14" type="ORF">EK21DRAFT_80114</name>
</gene>
<dbReference type="CDD" id="cd18580">
    <property type="entry name" value="ABC_6TM_ABCC_D2"/>
    <property type="match status" value="1"/>
</dbReference>
<sequence>MRGQCARVNEDVFGPVVQGCLEDFDFTLLFEETILFVLPASCLLLLALAWRIPELIRAKGVVRASLLGRLKSIIYALVFISQVVFLAFVCTNNTANTRATIPVTTIGLFAIVVMGALSYLEHRRSPRASSLLQLYLLAAAPMNAARCRTLWHMPSSNGVVVTFIVTASLMGIALGLELVPKDALLRDETREISPEEKRAVVERSLLTWIVPVFVHGYWHTFTHRTLPAVDPKLTACRLKETAVNSTDLNLNQSLFSSLLRLHWRNLLSPILPRACFLGLTLAQPFLVETSTAWVSNTKDSRHSRIGASLIGAYVLVYLGLAVTYALYRQKAVRTATSMRASLTDYIFQRLSHLDSAMELAGSATTLVSADIERAQFGIRDIHEIWASLISTAVTLFLIERAIGVAMVSALGVSIALGGSKAQKHWFEATEIRVAQVVKILADFRSIKMMGCTARLLDSLGAARLHEVQRSQRFRAFVIVVATLVQAATALVPAFGFITYILLHRSSDVEILDASRAFGTLTLFSILSASIGTLVEGVFGTVTAIGCISRIQEVCTKHYRLDPRQTNDPATAPHSSVAMSEASAKYDKGGNDIIQKINLEIKPGSIVRVEGAAASGKSTLLKMILGEVSYCTGKIAVGDNIIGYCDQKPWLDHVSIRDNITGPAPFDSERYASTIRICALEPDLKKIPEGDACLCFGNGTTLSGGQKARICLARAIYACPRILVLDDCLSGLDADTEHLILENLIGAQGFLREHSITTFLVSASRKPLPSSIATLSLGPEGPILTASASDHPHMVALLPEDSESVPITSSLALSEDDTEKESRLLIEANSGRKESYQRGGELALYAMFLRVAGRRGLLVFVLLLCIFVIGITYPQIYIQTWVMQTPAQQHNSIGAITGIYLGLSFLALCAFSTACIQFTLGIAPRISISFHESLAKALLCAPLSFLATTDRGSITNRFAQDLAIIDQEIPLAFIGTVLTVLVLLAQCVTLVIGSHFAGIAIPILLILVYCIQSVYLPTSYQLRLLDLEAKAPIVSLFVRSIEGLATIRTFGWMEHTQIQSRKHIIASQAPFYLLATAQIMLGLVLDLVTAALAIIIISIAVGTREPRSGLALFSVVGLGTSTKLLIAQWTELETSLGAMRRINHFAQNTPRESSSYRSLRPPRDWPSKGKVEFCDVSLAYSETLAPVISNLTLIIEPGWKVGICGRTGSGKSTLIASILGLVHITQGSIFLDDTDVSLLEPDSLRSSLTVVPQTGVLLRANVRTNLTLGAAEAPSDENMIEVLREYGLYERFHERDGLDTLVVDDLLSYAEQQIFFLVRALLQKSHLVLLDEPTSRADSSTQQTIDSAILNSFEGSTVLYVAHRLEVLSQFDRVMVMDQGRIAEFGDPRTLLQKPDSLFANTFNRAHSQISSLNIS</sequence>
<keyword evidence="7" id="KW-0067">ATP-binding</keyword>
<dbReference type="PROSITE" id="PS50893">
    <property type="entry name" value="ABC_TRANSPORTER_2"/>
    <property type="match status" value="2"/>
</dbReference>
<evidence type="ECO:0008006" key="16">
    <source>
        <dbReference type="Google" id="ProtNLM"/>
    </source>
</evidence>
<dbReference type="Gene3D" id="3.40.50.300">
    <property type="entry name" value="P-loop containing nucleotide triphosphate hydrolases"/>
    <property type="match status" value="2"/>
</dbReference>
<dbReference type="FunFam" id="3.40.50.300:FF:002145">
    <property type="entry name" value="ABC transporter (MsbA subfamily)"/>
    <property type="match status" value="1"/>
</dbReference>
<dbReference type="InterPro" id="IPR003593">
    <property type="entry name" value="AAA+_ATPase"/>
</dbReference>
<keyword evidence="10" id="KW-0325">Glycoprotein</keyword>
<feature type="transmembrane region" description="Helical" evidence="11">
    <location>
        <begin position="73"/>
        <end position="95"/>
    </location>
</feature>
<name>A0A9P4GXF8_9PLEO</name>
<dbReference type="Gene3D" id="1.20.1560.10">
    <property type="entry name" value="ABC transporter type 1, transmembrane domain"/>
    <property type="match status" value="2"/>
</dbReference>
<dbReference type="InterPro" id="IPR056227">
    <property type="entry name" value="TMD0_ABC"/>
</dbReference>
<protein>
    <recommendedName>
        <fullName evidence="16">P-loop containing nucleoside triphosphate hydrolase protein</fullName>
    </recommendedName>
</protein>
<dbReference type="InterPro" id="IPR011527">
    <property type="entry name" value="ABC1_TM_dom"/>
</dbReference>
<dbReference type="Proteomes" id="UP000799777">
    <property type="component" value="Unassembled WGS sequence"/>
</dbReference>
<feature type="domain" description="ABC transmembrane type-1" evidence="13">
    <location>
        <begin position="278"/>
        <end position="534"/>
    </location>
</feature>
<reference evidence="14" key="1">
    <citation type="journal article" date="2020" name="Stud. Mycol.">
        <title>101 Dothideomycetes genomes: a test case for predicting lifestyles and emergence of pathogens.</title>
        <authorList>
            <person name="Haridas S."/>
            <person name="Albert R."/>
            <person name="Binder M."/>
            <person name="Bloem J."/>
            <person name="Labutti K."/>
            <person name="Salamov A."/>
            <person name="Andreopoulos B."/>
            <person name="Baker S."/>
            <person name="Barry K."/>
            <person name="Bills G."/>
            <person name="Bluhm B."/>
            <person name="Cannon C."/>
            <person name="Castanera R."/>
            <person name="Culley D."/>
            <person name="Daum C."/>
            <person name="Ezra D."/>
            <person name="Gonzalez J."/>
            <person name="Henrissat B."/>
            <person name="Kuo A."/>
            <person name="Liang C."/>
            <person name="Lipzen A."/>
            <person name="Lutzoni F."/>
            <person name="Magnuson J."/>
            <person name="Mondo S."/>
            <person name="Nolan M."/>
            <person name="Ohm R."/>
            <person name="Pangilinan J."/>
            <person name="Park H.-J."/>
            <person name="Ramirez L."/>
            <person name="Alfaro M."/>
            <person name="Sun H."/>
            <person name="Tritt A."/>
            <person name="Yoshinaga Y."/>
            <person name="Zwiers L.-H."/>
            <person name="Turgeon B."/>
            <person name="Goodwin S."/>
            <person name="Spatafora J."/>
            <person name="Crous P."/>
            <person name="Grigoriev I."/>
        </authorList>
    </citation>
    <scope>NUCLEOTIDE SEQUENCE</scope>
    <source>
        <strain evidence="14">CBS 110217</strain>
    </source>
</reference>
<keyword evidence="9 11" id="KW-0472">Membrane</keyword>
<feature type="transmembrane region" description="Helical" evidence="11">
    <location>
        <begin position="932"/>
        <end position="948"/>
    </location>
</feature>
<dbReference type="SMART" id="SM00382">
    <property type="entry name" value="AAA"/>
    <property type="match status" value="2"/>
</dbReference>
<feature type="domain" description="ABC transporter" evidence="12">
    <location>
        <begin position="576"/>
        <end position="804"/>
    </location>
</feature>
<evidence type="ECO:0000313" key="15">
    <source>
        <dbReference type="Proteomes" id="UP000799777"/>
    </source>
</evidence>
<keyword evidence="5 11" id="KW-0812">Transmembrane</keyword>
<keyword evidence="3" id="KW-0813">Transport</keyword>
<dbReference type="InterPro" id="IPR036640">
    <property type="entry name" value="ABC1_TM_sf"/>
</dbReference>
<organism evidence="14 15">
    <name type="scientific">Setomelanomma holmii</name>
    <dbReference type="NCBI Taxonomy" id="210430"/>
    <lineage>
        <taxon>Eukaryota</taxon>
        <taxon>Fungi</taxon>
        <taxon>Dikarya</taxon>
        <taxon>Ascomycota</taxon>
        <taxon>Pezizomycotina</taxon>
        <taxon>Dothideomycetes</taxon>
        <taxon>Pleosporomycetidae</taxon>
        <taxon>Pleosporales</taxon>
        <taxon>Pleosporineae</taxon>
        <taxon>Phaeosphaeriaceae</taxon>
        <taxon>Setomelanomma</taxon>
    </lineage>
</organism>
<dbReference type="GO" id="GO:0016887">
    <property type="term" value="F:ATP hydrolysis activity"/>
    <property type="evidence" value="ECO:0007669"/>
    <property type="project" value="InterPro"/>
</dbReference>
<comment type="caution">
    <text evidence="14">The sequence shown here is derived from an EMBL/GenBank/DDBJ whole genome shotgun (WGS) entry which is preliminary data.</text>
</comment>
<proteinExistence type="inferred from homology"/>
<dbReference type="Pfam" id="PF00664">
    <property type="entry name" value="ABC_membrane"/>
    <property type="match status" value="1"/>
</dbReference>
<dbReference type="PROSITE" id="PS50929">
    <property type="entry name" value="ABC_TM1F"/>
    <property type="match status" value="2"/>
</dbReference>
<keyword evidence="6" id="KW-0547">Nucleotide-binding</keyword>
<evidence type="ECO:0000259" key="13">
    <source>
        <dbReference type="PROSITE" id="PS50929"/>
    </source>
</evidence>
<evidence type="ECO:0000256" key="2">
    <source>
        <dbReference type="ARBA" id="ARBA00009726"/>
    </source>
</evidence>
<dbReference type="Pfam" id="PF00005">
    <property type="entry name" value="ABC_tran"/>
    <property type="match status" value="2"/>
</dbReference>
<dbReference type="GO" id="GO:0005524">
    <property type="term" value="F:ATP binding"/>
    <property type="evidence" value="ECO:0007669"/>
    <property type="project" value="UniProtKB-KW"/>
</dbReference>
<dbReference type="SUPFAM" id="SSF52540">
    <property type="entry name" value="P-loop containing nucleoside triphosphate hydrolases"/>
    <property type="match status" value="2"/>
</dbReference>
<evidence type="ECO:0000256" key="8">
    <source>
        <dbReference type="ARBA" id="ARBA00022989"/>
    </source>
</evidence>
<feature type="transmembrane region" description="Helical" evidence="11">
    <location>
        <begin position="897"/>
        <end position="920"/>
    </location>
</feature>
<evidence type="ECO:0000256" key="9">
    <source>
        <dbReference type="ARBA" id="ARBA00023136"/>
    </source>
</evidence>
<feature type="transmembrane region" description="Helical" evidence="11">
    <location>
        <begin position="1070"/>
        <end position="1101"/>
    </location>
</feature>
<feature type="transmembrane region" description="Helical" evidence="11">
    <location>
        <begin position="998"/>
        <end position="1016"/>
    </location>
</feature>
<evidence type="ECO:0000256" key="6">
    <source>
        <dbReference type="ARBA" id="ARBA00022741"/>
    </source>
</evidence>
<evidence type="ECO:0000313" key="14">
    <source>
        <dbReference type="EMBL" id="KAF2023756.1"/>
    </source>
</evidence>